<accession>A0A3D8PTX6</accession>
<protein>
    <recommendedName>
        <fullName evidence="1">DUF4179 domain-containing protein</fullName>
    </recommendedName>
</protein>
<sequence>MICPSKDKLDQWFDMFDQVDEIIQSHVETCKECQQVIKMYREEQELIKETLSTPTLPDDFTIEVLKKLEPYEQKKKRNKWKWTLPSAAACVLAVGLTTNLNPSFAEWIGGLFTTEIVDQGLHIASENGHTNRINQEVADNGITFRVEDLLADTSRVALSFQAVKKNGEKFNPQFDNRSDGKNVISAYDQDGNPIKDFGYINGSDYGLIEFYLRGYESIDSLTIKFELTELNGTRGNWQLEIPVDLNEIKERTTRVVLDDQKISENGVGIHIKEVQFAPTSNEFMYDTYFTAEEKAKVEAQIQELENAFGNKNIFRFANYSTDIQYHIENKSGKTLYTVNNFQDQAYPSDPGLIQRTGKVTGELGYIKFNESFIPQKEEDLLTFVLDRVIKTVPSDFSIKVNPKELKEYPLSFEYEGNFNTIKKVDMQTDISMQEISPETEQVLVIEMEGQKEVPSSDLVSWAIVDDKGEVYGAAFHSGSILDEKDENGRFKTNATLTFDGLREIPNEFTLHLISVKRYEEVEKEWKVPLYKES</sequence>
<dbReference type="InterPro" id="IPR025436">
    <property type="entry name" value="DUF4179"/>
</dbReference>
<dbReference type="Pfam" id="PF13786">
    <property type="entry name" value="DUF4179"/>
    <property type="match status" value="1"/>
</dbReference>
<gene>
    <name evidence="2" type="ORF">CWR48_08975</name>
</gene>
<reference evidence="3" key="1">
    <citation type="submission" date="2017-11" db="EMBL/GenBank/DDBJ databases">
        <authorList>
            <person name="Zhu W."/>
        </authorList>
    </citation>
    <scope>NUCLEOTIDE SEQUENCE [LARGE SCALE GENOMIC DNA]</scope>
    <source>
        <strain evidence="3">CAU 1183</strain>
    </source>
</reference>
<dbReference type="AlphaFoldDB" id="A0A3D8PTX6"/>
<keyword evidence="3" id="KW-1185">Reference proteome</keyword>
<dbReference type="RefSeq" id="WP_115772907.1">
    <property type="nucleotide sequence ID" value="NZ_PIOC01000014.1"/>
</dbReference>
<evidence type="ECO:0000313" key="3">
    <source>
        <dbReference type="Proteomes" id="UP000257143"/>
    </source>
</evidence>
<evidence type="ECO:0000259" key="1">
    <source>
        <dbReference type="Pfam" id="PF13786"/>
    </source>
</evidence>
<organism evidence="2 3">
    <name type="scientific">Oceanobacillus arenosus</name>
    <dbReference type="NCBI Taxonomy" id="1229153"/>
    <lineage>
        <taxon>Bacteria</taxon>
        <taxon>Bacillati</taxon>
        <taxon>Bacillota</taxon>
        <taxon>Bacilli</taxon>
        <taxon>Bacillales</taxon>
        <taxon>Bacillaceae</taxon>
        <taxon>Oceanobacillus</taxon>
    </lineage>
</organism>
<evidence type="ECO:0000313" key="2">
    <source>
        <dbReference type="EMBL" id="RDW19172.1"/>
    </source>
</evidence>
<dbReference type="EMBL" id="PIOC01000014">
    <property type="protein sequence ID" value="RDW19172.1"/>
    <property type="molecule type" value="Genomic_DNA"/>
</dbReference>
<comment type="caution">
    <text evidence="2">The sequence shown here is derived from an EMBL/GenBank/DDBJ whole genome shotgun (WGS) entry which is preliminary data.</text>
</comment>
<dbReference type="Gene3D" id="2.60.40.1630">
    <property type="entry name" value="bacillus anthracis domain"/>
    <property type="match status" value="1"/>
</dbReference>
<feature type="domain" description="DUF4179" evidence="1">
    <location>
        <begin position="75"/>
        <end position="161"/>
    </location>
</feature>
<dbReference type="OrthoDB" id="2473268at2"/>
<dbReference type="Proteomes" id="UP000257143">
    <property type="component" value="Unassembled WGS sequence"/>
</dbReference>
<proteinExistence type="predicted"/>
<name>A0A3D8PTX6_9BACI</name>